<protein>
    <recommendedName>
        <fullName evidence="8">UvrD-like helicase ATP-binding domain-containing protein</fullName>
    </recommendedName>
</protein>
<evidence type="ECO:0000313" key="9">
    <source>
        <dbReference type="EMBL" id="GAE94608.1"/>
    </source>
</evidence>
<evidence type="ECO:0000256" key="7">
    <source>
        <dbReference type="SAM" id="MobiDB-lite"/>
    </source>
</evidence>
<dbReference type="PROSITE" id="PS50297">
    <property type="entry name" value="ANK_REP_REGION"/>
    <property type="match status" value="1"/>
</dbReference>
<feature type="compositionally biased region" description="Basic and acidic residues" evidence="7">
    <location>
        <begin position="44"/>
        <end position="77"/>
    </location>
</feature>
<evidence type="ECO:0000256" key="3">
    <source>
        <dbReference type="ARBA" id="ARBA00022806"/>
    </source>
</evidence>
<dbReference type="PROSITE" id="PS50088">
    <property type="entry name" value="ANK_REPEAT"/>
    <property type="match status" value="1"/>
</dbReference>
<accession>W4VP36</accession>
<dbReference type="GO" id="GO:0005829">
    <property type="term" value="C:cytosol"/>
    <property type="evidence" value="ECO:0007669"/>
    <property type="project" value="TreeGrafter"/>
</dbReference>
<dbReference type="SUPFAM" id="SSF52540">
    <property type="entry name" value="P-loop containing nucleoside triphosphate hydrolases"/>
    <property type="match status" value="1"/>
</dbReference>
<dbReference type="InterPro" id="IPR014016">
    <property type="entry name" value="UvrD-like_ATP-bd"/>
</dbReference>
<evidence type="ECO:0000313" key="10">
    <source>
        <dbReference type="Proteomes" id="UP000019102"/>
    </source>
</evidence>
<dbReference type="SMART" id="SM00248">
    <property type="entry name" value="ANK"/>
    <property type="match status" value="3"/>
</dbReference>
<sequence length="973" mass="113400">MYRSQLRQEKISAYDKDRANLNKNKQPQSREAEIETNERLLAQKRLEEQTSRRVKAELERKEQIKNESIKEKKLEQEQQLKEQQKAKLIELEKREKERKKTEEKLKKAQELAASFNLEFVNQSTPLMIAAENNDVERVRELLTSGANPNVCNRYLETPLIYALKSIKKGPFHEVVKLLLDHGANPHVKSTLNVTAFMYAKSRNDQKSLELLKAHDVDVSEYKKPKSERRPIKKKTTRPIINKESQTKVASKTKMADDTLTASDIDRSHESEKHLFDSVRMQIRAEINRLKENLRSNDLGGADEYTNAILREHRYKQIDQLERQYTKPYFGRVIYRKGKQIKSFYIGERGYDDLIISWTTPAASLFYQKKLGKQNHHTLGTINVELIRQFDNGKIYDLSVTESGYYDPVLHQKLGKQSSHQLGGEIIETIQAEQDAILRTPKNRPILLQGSAGSGKTTIALHRIPFLLYQYKEIKPEQILFLGPNKLFLNYVEAVLPNIGVENAEQNTLDNWIIERIDPESHGYSLADYNENLNIMEKMDTGKKAEIIKKCKIKGSMLFKKAISHYLTDYMNYFSNVPDFSFSYKDFSFKVPSAEIKDWFQRAYQSTFFYNRKQKIIQRLAEQFSSSLTRHKFDEEDEELCKEKFEASIEQFEQQQLKYIDIYQIYFQFISNEKLLKFYAKDCFADYDTLNFFVQSSKYFYTDKEIEYDDLAGLFSIFAKLHGKYGVPERKQKNKKRSYTTKRYQYLVIDEVQDYNPFQIEIIKDVTEKGSMLLVGDLGQSIHQYRGISNWDQLSQLFNENLLYQELSTSYRSTNEITDFANKIIQPYSDGLYKLSKPVGRSGSKHCFVYTNTEQMRSDLSKTISKIQEKGSSNIGIITKSRTEAASIYSQLNEIDVGVELLLDHNNRYEGGIVVLPVYLSKGLEFEAVIVTNVTKDQYKNSHEDRKLLYVATTRALNELFIVTEDDDMSELID</sequence>
<keyword evidence="10" id="KW-1185">Reference proteome</keyword>
<evidence type="ECO:0000256" key="6">
    <source>
        <dbReference type="PROSITE-ProRule" id="PRU00560"/>
    </source>
</evidence>
<keyword evidence="2 6" id="KW-0378">Hydrolase</keyword>
<dbReference type="OrthoDB" id="9787585at2"/>
<dbReference type="RefSeq" id="WP_035725237.1">
    <property type="nucleotide sequence ID" value="NZ_BAVS01000027.1"/>
</dbReference>
<dbReference type="GO" id="GO:0000725">
    <property type="term" value="P:recombinational repair"/>
    <property type="evidence" value="ECO:0007669"/>
    <property type="project" value="TreeGrafter"/>
</dbReference>
<proteinExistence type="predicted"/>
<name>W4VP36_9BACI</name>
<dbReference type="InterPro" id="IPR027417">
    <property type="entry name" value="P-loop_NTPase"/>
</dbReference>
<dbReference type="PANTHER" id="PTHR11070:SF17">
    <property type="entry name" value="DNA HELICASE IV"/>
    <property type="match status" value="1"/>
</dbReference>
<dbReference type="GO" id="GO:0005524">
    <property type="term" value="F:ATP binding"/>
    <property type="evidence" value="ECO:0007669"/>
    <property type="project" value="UniProtKB-UniRule"/>
</dbReference>
<dbReference type="InterPro" id="IPR002110">
    <property type="entry name" value="Ankyrin_rpt"/>
</dbReference>
<dbReference type="GO" id="GO:0003677">
    <property type="term" value="F:DNA binding"/>
    <property type="evidence" value="ECO:0007669"/>
    <property type="project" value="InterPro"/>
</dbReference>
<evidence type="ECO:0000256" key="1">
    <source>
        <dbReference type="ARBA" id="ARBA00022741"/>
    </source>
</evidence>
<feature type="region of interest" description="Disordered" evidence="7">
    <location>
        <begin position="1"/>
        <end position="77"/>
    </location>
</feature>
<evidence type="ECO:0000256" key="4">
    <source>
        <dbReference type="ARBA" id="ARBA00022840"/>
    </source>
</evidence>
<gene>
    <name evidence="9" type="ORF">JCM21714_3783</name>
</gene>
<dbReference type="GO" id="GO:0016787">
    <property type="term" value="F:hydrolase activity"/>
    <property type="evidence" value="ECO:0007669"/>
    <property type="project" value="UniProtKB-UniRule"/>
</dbReference>
<organism evidence="9 10">
    <name type="scientific">Gracilibacillus boraciitolerans JCM 21714</name>
    <dbReference type="NCBI Taxonomy" id="1298598"/>
    <lineage>
        <taxon>Bacteria</taxon>
        <taxon>Bacillati</taxon>
        <taxon>Bacillota</taxon>
        <taxon>Bacilli</taxon>
        <taxon>Bacillales</taxon>
        <taxon>Bacillaceae</taxon>
        <taxon>Gracilibacillus</taxon>
    </lineage>
</organism>
<dbReference type="GO" id="GO:0043138">
    <property type="term" value="F:3'-5' DNA helicase activity"/>
    <property type="evidence" value="ECO:0007669"/>
    <property type="project" value="TreeGrafter"/>
</dbReference>
<dbReference type="Pfam" id="PF00580">
    <property type="entry name" value="UvrD-helicase"/>
    <property type="match status" value="1"/>
</dbReference>
<dbReference type="AlphaFoldDB" id="W4VP36"/>
<comment type="caution">
    <text evidence="9">The sequence shown here is derived from an EMBL/GenBank/DDBJ whole genome shotgun (WGS) entry which is preliminary data.</text>
</comment>
<dbReference type="PROSITE" id="PS51198">
    <property type="entry name" value="UVRD_HELICASE_ATP_BIND"/>
    <property type="match status" value="1"/>
</dbReference>
<dbReference type="STRING" id="1298598.JCM21714_3783"/>
<dbReference type="InterPro" id="IPR000212">
    <property type="entry name" value="DNA_helicase_UvrD/REP"/>
</dbReference>
<feature type="binding site" evidence="6">
    <location>
        <begin position="449"/>
        <end position="456"/>
    </location>
    <ligand>
        <name>ATP</name>
        <dbReference type="ChEBI" id="CHEBI:30616"/>
    </ligand>
</feature>
<evidence type="ECO:0000256" key="5">
    <source>
        <dbReference type="PROSITE-ProRule" id="PRU00023"/>
    </source>
</evidence>
<dbReference type="Pfam" id="PF12796">
    <property type="entry name" value="Ank_2"/>
    <property type="match status" value="1"/>
</dbReference>
<keyword evidence="5" id="KW-0040">ANK repeat</keyword>
<feature type="domain" description="UvrD-like helicase ATP-binding" evidence="8">
    <location>
        <begin position="428"/>
        <end position="813"/>
    </location>
</feature>
<evidence type="ECO:0000256" key="2">
    <source>
        <dbReference type="ARBA" id="ARBA00022801"/>
    </source>
</evidence>
<reference evidence="9 10" key="1">
    <citation type="journal article" date="2014" name="Genome Announc.">
        <title>Draft Genome Sequence of the Boron-Tolerant and Moderately Halotolerant Bacterium Gracilibacillus boraciitolerans JCM 21714T.</title>
        <authorList>
            <person name="Ahmed I."/>
            <person name="Oshima K."/>
            <person name="Suda W."/>
            <person name="Kitamura K."/>
            <person name="Iida T."/>
            <person name="Ohmori Y."/>
            <person name="Fujiwara T."/>
            <person name="Hattori M."/>
            <person name="Ohkuma M."/>
        </authorList>
    </citation>
    <scope>NUCLEOTIDE SEQUENCE [LARGE SCALE GENOMIC DNA]</scope>
    <source>
        <strain evidence="9 10">JCM 21714</strain>
    </source>
</reference>
<dbReference type="SUPFAM" id="SSF48403">
    <property type="entry name" value="Ankyrin repeat"/>
    <property type="match status" value="1"/>
</dbReference>
<feature type="repeat" description="ANK" evidence="5">
    <location>
        <begin position="121"/>
        <end position="153"/>
    </location>
</feature>
<keyword evidence="1 6" id="KW-0547">Nucleotide-binding</keyword>
<dbReference type="InterPro" id="IPR036770">
    <property type="entry name" value="Ankyrin_rpt-contain_sf"/>
</dbReference>
<keyword evidence="3 6" id="KW-0347">Helicase</keyword>
<dbReference type="EMBL" id="BAVS01000027">
    <property type="protein sequence ID" value="GAE94608.1"/>
    <property type="molecule type" value="Genomic_DNA"/>
</dbReference>
<dbReference type="Pfam" id="PF13538">
    <property type="entry name" value="UvrD_C_2"/>
    <property type="match status" value="1"/>
</dbReference>
<dbReference type="eggNOG" id="COG3973">
    <property type="taxonomic scope" value="Bacteria"/>
</dbReference>
<dbReference type="Gene3D" id="1.25.40.20">
    <property type="entry name" value="Ankyrin repeat-containing domain"/>
    <property type="match status" value="1"/>
</dbReference>
<dbReference type="eggNOG" id="COG0666">
    <property type="taxonomic scope" value="Bacteria"/>
</dbReference>
<evidence type="ECO:0000259" key="8">
    <source>
        <dbReference type="PROSITE" id="PS51198"/>
    </source>
</evidence>
<feature type="compositionally biased region" description="Basic and acidic residues" evidence="7">
    <location>
        <begin position="1"/>
        <end position="20"/>
    </location>
</feature>
<keyword evidence="4 6" id="KW-0067">ATP-binding</keyword>
<dbReference type="Proteomes" id="UP000019102">
    <property type="component" value="Unassembled WGS sequence"/>
</dbReference>
<feature type="compositionally biased region" description="Basic and acidic residues" evidence="7">
    <location>
        <begin position="28"/>
        <end position="38"/>
    </location>
</feature>
<dbReference type="Gene3D" id="3.40.50.300">
    <property type="entry name" value="P-loop containing nucleotide triphosphate hydrolases"/>
    <property type="match status" value="2"/>
</dbReference>
<dbReference type="PANTHER" id="PTHR11070">
    <property type="entry name" value="UVRD / RECB / PCRA DNA HELICASE FAMILY MEMBER"/>
    <property type="match status" value="1"/>
</dbReference>
<dbReference type="InterPro" id="IPR027785">
    <property type="entry name" value="UvrD-like_helicase_C"/>
</dbReference>